<name>D0P0U6_PHYIT</name>
<dbReference type="AlphaFoldDB" id="D0P0U6"/>
<dbReference type="EMBL" id="DS028224">
    <property type="protein sequence ID" value="EEY53065.1"/>
    <property type="molecule type" value="Genomic_DNA"/>
</dbReference>
<proteinExistence type="predicted"/>
<evidence type="ECO:0000313" key="2">
    <source>
        <dbReference type="EMBL" id="EEY53065.1"/>
    </source>
</evidence>
<dbReference type="OrthoDB" id="119016at2759"/>
<dbReference type="Proteomes" id="UP000006643">
    <property type="component" value="Unassembled WGS sequence"/>
</dbReference>
<gene>
    <name evidence="2" type="ORF">PITG_19506</name>
</gene>
<dbReference type="RefSeq" id="XP_002896090.1">
    <property type="nucleotide sequence ID" value="XM_002896044.1"/>
</dbReference>
<dbReference type="Gene3D" id="2.40.70.10">
    <property type="entry name" value="Acid Proteases"/>
    <property type="match status" value="1"/>
</dbReference>
<sequence length="380" mass="42585">MSEDGQAEYKDDKPHDGVSPKPHVTLFAPEELDTLTEEADLSVPIEEEEFNKEREGRIYSLDEVELKRRVKENKKQQKEPTLSDLGVMLGFLKKRDDDESSAEMCPVVSRNARIRERLNDLVDQMDDCFFERVVKAAFDAYEHGAELMWRRSLRELGCVPHARRLSCRTGVSEETGTMDGKRLHADKVIDLPIWLGTIELEQPLVVVDRLHVDGILGTDALKAFRAVVDLDTNTVTLKGTGDIGAHRVEEMYTTRISLTVRVIPGGSIATARPLPDALMDLPDQVASLERQLWAAQTEATAAVRSVAHAITARENAESFLKAANAEVDSLRMGIKLFRDSNAKNDLMISSVQSSMEQHTEELKRLHCEVHARDAFIATLN</sequence>
<dbReference type="VEuPathDB" id="FungiDB:PITG_19506"/>
<evidence type="ECO:0000256" key="1">
    <source>
        <dbReference type="SAM" id="MobiDB-lite"/>
    </source>
</evidence>
<reference evidence="3" key="1">
    <citation type="journal article" date="2009" name="Nature">
        <title>Genome sequence and analysis of the Irish potato famine pathogen Phytophthora infestans.</title>
        <authorList>
            <consortium name="The Broad Institute Genome Sequencing Platform"/>
            <person name="Haas B.J."/>
            <person name="Kamoun S."/>
            <person name="Zody M.C."/>
            <person name="Jiang R.H."/>
            <person name="Handsaker R.E."/>
            <person name="Cano L.M."/>
            <person name="Grabherr M."/>
            <person name="Kodira C.D."/>
            <person name="Raffaele S."/>
            <person name="Torto-Alalibo T."/>
            <person name="Bozkurt T.O."/>
            <person name="Ah-Fong A.M."/>
            <person name="Alvarado L."/>
            <person name="Anderson V.L."/>
            <person name="Armstrong M.R."/>
            <person name="Avrova A."/>
            <person name="Baxter L."/>
            <person name="Beynon J."/>
            <person name="Boevink P.C."/>
            <person name="Bollmann S.R."/>
            <person name="Bos J.I."/>
            <person name="Bulone V."/>
            <person name="Cai G."/>
            <person name="Cakir C."/>
            <person name="Carrington J.C."/>
            <person name="Chawner M."/>
            <person name="Conti L."/>
            <person name="Costanzo S."/>
            <person name="Ewan R."/>
            <person name="Fahlgren N."/>
            <person name="Fischbach M.A."/>
            <person name="Fugelstad J."/>
            <person name="Gilroy E.M."/>
            <person name="Gnerre S."/>
            <person name="Green P.J."/>
            <person name="Grenville-Briggs L.J."/>
            <person name="Griffith J."/>
            <person name="Grunwald N.J."/>
            <person name="Horn K."/>
            <person name="Horner N.R."/>
            <person name="Hu C.H."/>
            <person name="Huitema E."/>
            <person name="Jeong D.H."/>
            <person name="Jones A.M."/>
            <person name="Jones J.D."/>
            <person name="Jones R.W."/>
            <person name="Karlsson E.K."/>
            <person name="Kunjeti S.G."/>
            <person name="Lamour K."/>
            <person name="Liu Z."/>
            <person name="Ma L."/>
            <person name="Maclean D."/>
            <person name="Chibucos M.C."/>
            <person name="McDonald H."/>
            <person name="McWalters J."/>
            <person name="Meijer H.J."/>
            <person name="Morgan W."/>
            <person name="Morris P.F."/>
            <person name="Munro C.A."/>
            <person name="O'Neill K."/>
            <person name="Ospina-Giraldo M."/>
            <person name="Pinzon A."/>
            <person name="Pritchard L."/>
            <person name="Ramsahoye B."/>
            <person name="Ren Q."/>
            <person name="Restrepo S."/>
            <person name="Roy S."/>
            <person name="Sadanandom A."/>
            <person name="Savidor A."/>
            <person name="Schornack S."/>
            <person name="Schwartz D.C."/>
            <person name="Schumann U.D."/>
            <person name="Schwessinger B."/>
            <person name="Seyer L."/>
            <person name="Sharpe T."/>
            <person name="Silvar C."/>
            <person name="Song J."/>
            <person name="Studholme D.J."/>
            <person name="Sykes S."/>
            <person name="Thines M."/>
            <person name="van de Vondervoort P.J."/>
            <person name="Phuntumart V."/>
            <person name="Wawra S."/>
            <person name="Weide R."/>
            <person name="Win J."/>
            <person name="Young C."/>
            <person name="Zhou S."/>
            <person name="Fry W."/>
            <person name="Meyers B.C."/>
            <person name="van West P."/>
            <person name="Ristaino J."/>
            <person name="Govers F."/>
            <person name="Birch P.R."/>
            <person name="Whisson S.C."/>
            <person name="Judelson H.S."/>
            <person name="Nusbaum C."/>
        </authorList>
    </citation>
    <scope>NUCLEOTIDE SEQUENCE [LARGE SCALE GENOMIC DNA]</scope>
    <source>
        <strain evidence="3">T30-4</strain>
    </source>
</reference>
<feature type="region of interest" description="Disordered" evidence="1">
    <location>
        <begin position="1"/>
        <end position="29"/>
    </location>
</feature>
<protein>
    <submittedName>
        <fullName evidence="2">Uncharacterized protein</fullName>
    </submittedName>
</protein>
<evidence type="ECO:0000313" key="3">
    <source>
        <dbReference type="Proteomes" id="UP000006643"/>
    </source>
</evidence>
<dbReference type="KEGG" id="pif:PITG_19506"/>
<dbReference type="InParanoid" id="D0P0U6"/>
<feature type="compositionally biased region" description="Basic and acidic residues" evidence="1">
    <location>
        <begin position="7"/>
        <end position="18"/>
    </location>
</feature>
<dbReference type="HOGENOM" id="CLU_728565_0_0_1"/>
<organism evidence="2 3">
    <name type="scientific">Phytophthora infestans (strain T30-4)</name>
    <name type="common">Potato late blight agent</name>
    <dbReference type="NCBI Taxonomy" id="403677"/>
    <lineage>
        <taxon>Eukaryota</taxon>
        <taxon>Sar</taxon>
        <taxon>Stramenopiles</taxon>
        <taxon>Oomycota</taxon>
        <taxon>Peronosporomycetes</taxon>
        <taxon>Peronosporales</taxon>
        <taxon>Peronosporaceae</taxon>
        <taxon>Phytophthora</taxon>
    </lineage>
</organism>
<dbReference type="GeneID" id="9464206"/>
<dbReference type="InterPro" id="IPR021109">
    <property type="entry name" value="Peptidase_aspartic_dom_sf"/>
</dbReference>
<keyword evidence="3" id="KW-1185">Reference proteome</keyword>
<accession>D0P0U6</accession>